<keyword evidence="5 6" id="KW-0408">Iron</keyword>
<dbReference type="GO" id="GO:0008198">
    <property type="term" value="F:ferrous iron binding"/>
    <property type="evidence" value="ECO:0007669"/>
    <property type="project" value="TreeGrafter"/>
</dbReference>
<dbReference type="Gene3D" id="2.60.120.10">
    <property type="entry name" value="Jelly Rolls"/>
    <property type="match status" value="1"/>
</dbReference>
<gene>
    <name evidence="8" type="ORF">DFQ01_107200</name>
</gene>
<evidence type="ECO:0000313" key="8">
    <source>
        <dbReference type="EMBL" id="PWW03301.1"/>
    </source>
</evidence>
<name>A0A2V2YUC6_9BACL</name>
<dbReference type="InterPro" id="IPR014710">
    <property type="entry name" value="RmlC-like_jellyroll"/>
</dbReference>
<comment type="caution">
    <text evidence="8">The sequence shown here is derived from an EMBL/GenBank/DDBJ whole genome shotgun (WGS) entry which is preliminary data.</text>
</comment>
<evidence type="ECO:0000313" key="9">
    <source>
        <dbReference type="Proteomes" id="UP000246635"/>
    </source>
</evidence>
<organism evidence="8 9">
    <name type="scientific">Paenibacillus cellulosilyticus</name>
    <dbReference type="NCBI Taxonomy" id="375489"/>
    <lineage>
        <taxon>Bacteria</taxon>
        <taxon>Bacillati</taxon>
        <taxon>Bacillota</taxon>
        <taxon>Bacilli</taxon>
        <taxon>Bacillales</taxon>
        <taxon>Paenibacillaceae</taxon>
        <taxon>Paenibacillus</taxon>
    </lineage>
</organism>
<evidence type="ECO:0000256" key="6">
    <source>
        <dbReference type="PIRSR" id="PIRSR610300-51"/>
    </source>
</evidence>
<evidence type="ECO:0000256" key="5">
    <source>
        <dbReference type="ARBA" id="ARBA00023004"/>
    </source>
</evidence>
<proteinExistence type="inferred from homology"/>
<dbReference type="EMBL" id="QGTQ01000007">
    <property type="protein sequence ID" value="PWW03301.1"/>
    <property type="molecule type" value="Genomic_DNA"/>
</dbReference>
<feature type="binding site" evidence="6">
    <location>
        <position position="89"/>
    </location>
    <ligand>
        <name>Fe cation</name>
        <dbReference type="ChEBI" id="CHEBI:24875"/>
        <note>catalytic</note>
    </ligand>
</feature>
<keyword evidence="2 6" id="KW-0479">Metal-binding</keyword>
<dbReference type="PANTHER" id="PTHR12918:SF1">
    <property type="entry name" value="CYSTEINE DIOXYGENASE TYPE 1"/>
    <property type="match status" value="1"/>
</dbReference>
<dbReference type="AlphaFoldDB" id="A0A2V2YUC6"/>
<feature type="region of interest" description="Disordered" evidence="7">
    <location>
        <begin position="178"/>
        <end position="204"/>
    </location>
</feature>
<feature type="binding site" evidence="6">
    <location>
        <position position="147"/>
    </location>
    <ligand>
        <name>Fe cation</name>
        <dbReference type="ChEBI" id="CHEBI:24875"/>
        <note>catalytic</note>
    </ligand>
</feature>
<evidence type="ECO:0000256" key="4">
    <source>
        <dbReference type="ARBA" id="ARBA00023002"/>
    </source>
</evidence>
<sequence>MTQLTVQDTFAQFEQQVRDVLAQQGTLRETIDGVRPYFQELLKDERLVPAEYRQPLPDKYAQYLLYRPEDDAFSIVAFVWGAGQTAPIHDHLTWGLVGIYEGQIEETRYRRLKQADASGNDFLEEVNKVQPSKGEISFVYPPDHDIHGVSNPFAAPAITVHIYGTDIGKQERFLYDPESSSTRQIVTKHRNEQPLYATREEQAE</sequence>
<evidence type="ECO:0000256" key="2">
    <source>
        <dbReference type="ARBA" id="ARBA00022723"/>
    </source>
</evidence>
<evidence type="ECO:0000256" key="7">
    <source>
        <dbReference type="SAM" id="MobiDB-lite"/>
    </source>
</evidence>
<keyword evidence="9" id="KW-1185">Reference proteome</keyword>
<evidence type="ECO:0000256" key="3">
    <source>
        <dbReference type="ARBA" id="ARBA00022964"/>
    </source>
</evidence>
<feature type="binding site" evidence="6">
    <location>
        <position position="91"/>
    </location>
    <ligand>
        <name>Fe cation</name>
        <dbReference type="ChEBI" id="CHEBI:24875"/>
        <note>catalytic</note>
    </ligand>
</feature>
<comment type="similarity">
    <text evidence="1">Belongs to the cysteine dioxygenase family.</text>
</comment>
<dbReference type="GO" id="GO:0016702">
    <property type="term" value="F:oxidoreductase activity, acting on single donors with incorporation of molecular oxygen, incorporation of two atoms of oxygen"/>
    <property type="evidence" value="ECO:0007669"/>
    <property type="project" value="InterPro"/>
</dbReference>
<dbReference type="InterPro" id="IPR010300">
    <property type="entry name" value="CDO_1"/>
</dbReference>
<dbReference type="OrthoDB" id="7059163at2"/>
<protein>
    <submittedName>
        <fullName evidence="8">Putative metal-dependent enzyme (Double-stranded beta helix superfamily)</fullName>
    </submittedName>
</protein>
<dbReference type="CDD" id="cd10548">
    <property type="entry name" value="cupin_CDO"/>
    <property type="match status" value="1"/>
</dbReference>
<keyword evidence="3" id="KW-0223">Dioxygenase</keyword>
<dbReference type="InterPro" id="IPR011051">
    <property type="entry name" value="RmlC_Cupin_sf"/>
</dbReference>
<accession>A0A2V2YUC6</accession>
<dbReference type="SUPFAM" id="SSF51182">
    <property type="entry name" value="RmlC-like cupins"/>
    <property type="match status" value="1"/>
</dbReference>
<dbReference type="Proteomes" id="UP000246635">
    <property type="component" value="Unassembled WGS sequence"/>
</dbReference>
<dbReference type="PANTHER" id="PTHR12918">
    <property type="entry name" value="CYSTEINE DIOXYGENASE"/>
    <property type="match status" value="1"/>
</dbReference>
<reference evidence="8 9" key="1">
    <citation type="submission" date="2018-05" db="EMBL/GenBank/DDBJ databases">
        <title>Genomic Encyclopedia of Type Strains, Phase III (KMG-III): the genomes of soil and plant-associated and newly described type strains.</title>
        <authorList>
            <person name="Whitman W."/>
        </authorList>
    </citation>
    <scope>NUCLEOTIDE SEQUENCE [LARGE SCALE GENOMIC DNA]</scope>
    <source>
        <strain evidence="8 9">CECT 5696</strain>
    </source>
</reference>
<dbReference type="RefSeq" id="WP_110044184.1">
    <property type="nucleotide sequence ID" value="NZ_CP054612.1"/>
</dbReference>
<evidence type="ECO:0000256" key="1">
    <source>
        <dbReference type="ARBA" id="ARBA00006622"/>
    </source>
</evidence>
<keyword evidence="4" id="KW-0560">Oxidoreductase</keyword>